<proteinExistence type="predicted"/>
<dbReference type="EMBL" id="CACVKT020003401">
    <property type="protein sequence ID" value="CAC5383521.1"/>
    <property type="molecule type" value="Genomic_DNA"/>
</dbReference>
<dbReference type="SUPFAM" id="SSF48403">
    <property type="entry name" value="Ankyrin repeat"/>
    <property type="match status" value="1"/>
</dbReference>
<dbReference type="Gene3D" id="1.25.40.20">
    <property type="entry name" value="Ankyrin repeat-containing domain"/>
    <property type="match status" value="3"/>
</dbReference>
<organism evidence="5 6">
    <name type="scientific">Mytilus coruscus</name>
    <name type="common">Sea mussel</name>
    <dbReference type="NCBI Taxonomy" id="42192"/>
    <lineage>
        <taxon>Eukaryota</taxon>
        <taxon>Metazoa</taxon>
        <taxon>Spiralia</taxon>
        <taxon>Lophotrochozoa</taxon>
        <taxon>Mollusca</taxon>
        <taxon>Bivalvia</taxon>
        <taxon>Autobranchia</taxon>
        <taxon>Pteriomorphia</taxon>
        <taxon>Mytilida</taxon>
        <taxon>Mytiloidea</taxon>
        <taxon>Mytilidae</taxon>
        <taxon>Mytilinae</taxon>
        <taxon>Mytilus</taxon>
    </lineage>
</organism>
<accession>A0A6J8BJG5</accession>
<feature type="repeat" description="ANK" evidence="3">
    <location>
        <begin position="87"/>
        <end position="119"/>
    </location>
</feature>
<dbReference type="SMART" id="SM00248">
    <property type="entry name" value="ANK"/>
    <property type="match status" value="5"/>
</dbReference>
<dbReference type="Pfam" id="PF12796">
    <property type="entry name" value="Ank_2"/>
    <property type="match status" value="2"/>
</dbReference>
<keyword evidence="1" id="KW-0677">Repeat</keyword>
<feature type="repeat" description="ANK" evidence="3">
    <location>
        <begin position="172"/>
        <end position="204"/>
    </location>
</feature>
<evidence type="ECO:0000256" key="4">
    <source>
        <dbReference type="SAM" id="MobiDB-lite"/>
    </source>
</evidence>
<feature type="repeat" description="ANK" evidence="3">
    <location>
        <begin position="53"/>
        <end position="85"/>
    </location>
</feature>
<evidence type="ECO:0000256" key="1">
    <source>
        <dbReference type="ARBA" id="ARBA00022737"/>
    </source>
</evidence>
<dbReference type="PANTHER" id="PTHR24201">
    <property type="entry name" value="ANK_REP_REGION DOMAIN-CONTAINING PROTEIN"/>
    <property type="match status" value="1"/>
</dbReference>
<evidence type="ECO:0000256" key="2">
    <source>
        <dbReference type="ARBA" id="ARBA00023043"/>
    </source>
</evidence>
<protein>
    <submittedName>
        <fullName evidence="5">Uncharacterized protein</fullName>
    </submittedName>
</protein>
<gene>
    <name evidence="5" type="ORF">MCOR_19258</name>
</gene>
<feature type="compositionally biased region" description="Basic and acidic residues" evidence="4">
    <location>
        <begin position="298"/>
        <end position="309"/>
    </location>
</feature>
<evidence type="ECO:0000313" key="5">
    <source>
        <dbReference type="EMBL" id="CAC5383521.1"/>
    </source>
</evidence>
<dbReference type="InterPro" id="IPR002110">
    <property type="entry name" value="Ankyrin_rpt"/>
</dbReference>
<evidence type="ECO:0000313" key="6">
    <source>
        <dbReference type="Proteomes" id="UP000507470"/>
    </source>
</evidence>
<keyword evidence="2 3" id="KW-0040">ANK repeat</keyword>
<dbReference type="InterPro" id="IPR050776">
    <property type="entry name" value="Ank_Repeat/CDKN_Inhibitor"/>
</dbReference>
<sequence>MEDEHESGNWSPTSEDLLESHYPLHRACRDGDLEAMSLLLSNGPDFYQEDGLYGWTPIHWAANFGKFTCLMRLIEQGCNCDYSTERLNQTPLHMAAHSGKGHCLKWLLHSGAAINRQLACLRKLVIERSVGLDTITSKFSQTALHFAAQSGQPHCVQWLVQSGANILIQDYMGETALHKAARTGNMECISLLISQGTKLLIKNHNGQIPSQLAAACGYQECAAYIERAAQTEHAQGVYGLPTYNPSNEFTQNSQVVTNGNAMESDDDMETDLSVLPEGHRVNPLAGTKRSRDDCDEEECKKSRRDEPEHWSNQNGFLQNTNGFSHHDNYQNGFIKNQMNGYNNHINGTIPNGINQHCNGKVNNGFLQFPNLFSQNGSIKNQNGLPQMDAESLPVNNNSICISTSTEEHYSSINQQQGYDSLLVQSLGNQYDGS</sequence>
<name>A0A6J8BJG5_MYTCO</name>
<reference evidence="5 6" key="1">
    <citation type="submission" date="2020-06" db="EMBL/GenBank/DDBJ databases">
        <authorList>
            <person name="Li R."/>
            <person name="Bekaert M."/>
        </authorList>
    </citation>
    <scope>NUCLEOTIDE SEQUENCE [LARGE SCALE GENOMIC DNA]</scope>
    <source>
        <strain evidence="6">wild</strain>
    </source>
</reference>
<feature type="region of interest" description="Disordered" evidence="4">
    <location>
        <begin position="278"/>
        <end position="313"/>
    </location>
</feature>
<dbReference type="PANTHER" id="PTHR24201:SF17">
    <property type="entry name" value="ANKYRIN REPEAT DOMAIN-CONTAINING PROTEIN 10-LIKE ISOFORM X1"/>
    <property type="match status" value="1"/>
</dbReference>
<dbReference type="Proteomes" id="UP000507470">
    <property type="component" value="Unassembled WGS sequence"/>
</dbReference>
<dbReference type="AlphaFoldDB" id="A0A6J8BJG5"/>
<keyword evidence="6" id="KW-1185">Reference proteome</keyword>
<feature type="repeat" description="ANK" evidence="3">
    <location>
        <begin position="19"/>
        <end position="51"/>
    </location>
</feature>
<dbReference type="InterPro" id="IPR036770">
    <property type="entry name" value="Ankyrin_rpt-contain_sf"/>
</dbReference>
<dbReference type="PROSITE" id="PS50297">
    <property type="entry name" value="ANK_REP_REGION"/>
    <property type="match status" value="5"/>
</dbReference>
<evidence type="ECO:0000256" key="3">
    <source>
        <dbReference type="PROSITE-ProRule" id="PRU00023"/>
    </source>
</evidence>
<feature type="repeat" description="ANK" evidence="3">
    <location>
        <begin position="139"/>
        <end position="171"/>
    </location>
</feature>
<dbReference type="PROSITE" id="PS50088">
    <property type="entry name" value="ANK_REPEAT"/>
    <property type="match status" value="5"/>
</dbReference>
<dbReference type="OrthoDB" id="5402602at2759"/>